<feature type="domain" description="Membrane insertase YidC/Oxa/ALB C-terminal" evidence="19">
    <location>
        <begin position="43"/>
        <end position="255"/>
    </location>
</feature>
<dbReference type="InterPro" id="IPR001708">
    <property type="entry name" value="YidC/ALB3/OXA1/COX18"/>
</dbReference>
<evidence type="ECO:0000256" key="3">
    <source>
        <dbReference type="ARBA" id="ARBA00015325"/>
    </source>
</evidence>
<dbReference type="Proteomes" id="UP000292564">
    <property type="component" value="Unassembled WGS sequence"/>
</dbReference>
<keyword evidence="10" id="KW-0143">Chaperone</keyword>
<evidence type="ECO:0000256" key="17">
    <source>
        <dbReference type="SAM" id="MobiDB-lite"/>
    </source>
</evidence>
<reference evidence="20 21" key="1">
    <citation type="submission" date="2019-02" db="EMBL/GenBank/DDBJ databases">
        <title>Sequencing the genomes of 1000 actinobacteria strains.</title>
        <authorList>
            <person name="Klenk H.-P."/>
        </authorList>
    </citation>
    <scope>NUCLEOTIDE SEQUENCE [LARGE SCALE GENOMIC DNA]</scope>
    <source>
        <strain evidence="20 21">DSM 45162</strain>
    </source>
</reference>
<keyword evidence="8 18" id="KW-1133">Transmembrane helix</keyword>
<evidence type="ECO:0000256" key="4">
    <source>
        <dbReference type="ARBA" id="ARBA00022448"/>
    </source>
</evidence>
<feature type="transmembrane region" description="Helical" evidence="18">
    <location>
        <begin position="7"/>
        <end position="26"/>
    </location>
</feature>
<evidence type="ECO:0000259" key="19">
    <source>
        <dbReference type="Pfam" id="PF02096"/>
    </source>
</evidence>
<evidence type="ECO:0000256" key="6">
    <source>
        <dbReference type="ARBA" id="ARBA00022692"/>
    </source>
</evidence>
<evidence type="ECO:0000256" key="9">
    <source>
        <dbReference type="ARBA" id="ARBA00023136"/>
    </source>
</evidence>
<dbReference type="PANTHER" id="PTHR12428">
    <property type="entry name" value="OXA1"/>
    <property type="match status" value="1"/>
</dbReference>
<evidence type="ECO:0000256" key="15">
    <source>
        <dbReference type="ARBA" id="ARBA00033342"/>
    </source>
</evidence>
<dbReference type="Pfam" id="PF02096">
    <property type="entry name" value="60KD_IMP"/>
    <property type="match status" value="1"/>
</dbReference>
<keyword evidence="9 18" id="KW-0472">Membrane</keyword>
<comment type="subunit">
    <text evidence="12">Interacts with the Sec translocase complex via SecD. Specifically interacts with transmembrane segments of nascent integral membrane proteins during membrane integration.</text>
</comment>
<comment type="function">
    <text evidence="11">Required for the insertion and/or proper folding and/or complex formation of integral membrane proteins into the membrane. Involved in integration of membrane proteins that insert both dependently and independently of the Sec translocase complex, as well as at least some lipoproteins. Aids folding of multispanning membrane proteins.</text>
</comment>
<keyword evidence="4" id="KW-0813">Transport</keyword>
<comment type="subcellular location">
    <subcellularLocation>
        <location evidence="1">Cell membrane</location>
        <topology evidence="1">Multi-pass membrane protein</topology>
    </subcellularLocation>
    <subcellularLocation>
        <location evidence="16">Membrane</location>
        <topology evidence="16">Multi-pass membrane protein</topology>
    </subcellularLocation>
</comment>
<evidence type="ECO:0000256" key="7">
    <source>
        <dbReference type="ARBA" id="ARBA00022927"/>
    </source>
</evidence>
<evidence type="ECO:0000256" key="13">
    <source>
        <dbReference type="ARBA" id="ARBA00031538"/>
    </source>
</evidence>
<dbReference type="InterPro" id="IPR047196">
    <property type="entry name" value="YidC_ALB_C"/>
</dbReference>
<sequence length="302" mass="33139">MSALFSPLMAVVYSAISAVLLFWHAAWDMVLGDANGWDTNWSWVLGIVFLVLTVRTALIPIVIRQVRSQRAMQLLQPKVKALQDKHKGDRETLHKELQELYRAEQINPLMSVLPMLLQAPVLIGLLHVLRHLRPTVTSETARTLYGWTLTQFDSAANAQLFGAPIAASFSAPGATIKIVAAVLIAVMTTTTFLTSRQMILKTGWAQDPQARTVQRLMLFGIPLSLLVSGALFPIGVVLYWVTQNLFAYGQQAWILRKYPPPATANAVGQQLVPAGNSIGKQDTTSPAPKVGAKPVTGKRARR</sequence>
<name>A0A4Q7ZQB9_9ACTN</name>
<dbReference type="RefSeq" id="WP_423203084.1">
    <property type="nucleotide sequence ID" value="NZ_SHKY01000001.1"/>
</dbReference>
<evidence type="ECO:0000256" key="11">
    <source>
        <dbReference type="ARBA" id="ARBA00025034"/>
    </source>
</evidence>
<comment type="caution">
    <text evidence="20">The sequence shown here is derived from an EMBL/GenBank/DDBJ whole genome shotgun (WGS) entry which is preliminary data.</text>
</comment>
<dbReference type="NCBIfam" id="TIGR03592">
    <property type="entry name" value="yidC_oxa1_cterm"/>
    <property type="match status" value="1"/>
</dbReference>
<evidence type="ECO:0000256" key="2">
    <source>
        <dbReference type="ARBA" id="ARBA00010527"/>
    </source>
</evidence>
<keyword evidence="7" id="KW-0653">Protein transport</keyword>
<dbReference type="InterPro" id="IPR028055">
    <property type="entry name" value="YidC/Oxa/ALB_C"/>
</dbReference>
<keyword evidence="21" id="KW-1185">Reference proteome</keyword>
<dbReference type="EMBL" id="SHKY01000001">
    <property type="protein sequence ID" value="RZU53300.1"/>
    <property type="molecule type" value="Genomic_DNA"/>
</dbReference>
<evidence type="ECO:0000256" key="1">
    <source>
        <dbReference type="ARBA" id="ARBA00004651"/>
    </source>
</evidence>
<feature type="transmembrane region" description="Helical" evidence="18">
    <location>
        <begin position="174"/>
        <end position="195"/>
    </location>
</feature>
<dbReference type="GO" id="GO:0015031">
    <property type="term" value="P:protein transport"/>
    <property type="evidence" value="ECO:0007669"/>
    <property type="project" value="UniProtKB-KW"/>
</dbReference>
<feature type="region of interest" description="Disordered" evidence="17">
    <location>
        <begin position="274"/>
        <end position="302"/>
    </location>
</feature>
<proteinExistence type="inferred from homology"/>
<evidence type="ECO:0000256" key="10">
    <source>
        <dbReference type="ARBA" id="ARBA00023186"/>
    </source>
</evidence>
<comment type="similarity">
    <text evidence="2">Belongs to the OXA1/ALB3/YidC family. Type 1 subfamily.</text>
</comment>
<evidence type="ECO:0000313" key="20">
    <source>
        <dbReference type="EMBL" id="RZU53300.1"/>
    </source>
</evidence>
<protein>
    <recommendedName>
        <fullName evidence="3">Membrane protein insertase YidC</fullName>
    </recommendedName>
    <alternativeName>
        <fullName evidence="15">Foldase YidC</fullName>
    </alternativeName>
    <alternativeName>
        <fullName evidence="14">Membrane integrase YidC</fullName>
    </alternativeName>
    <alternativeName>
        <fullName evidence="13">Membrane protein YidC</fullName>
    </alternativeName>
</protein>
<dbReference type="PANTHER" id="PTHR12428:SF65">
    <property type="entry name" value="CYTOCHROME C OXIDASE ASSEMBLY PROTEIN COX18, MITOCHONDRIAL"/>
    <property type="match status" value="1"/>
</dbReference>
<dbReference type="AlphaFoldDB" id="A0A4Q7ZQB9"/>
<evidence type="ECO:0000256" key="14">
    <source>
        <dbReference type="ARBA" id="ARBA00033245"/>
    </source>
</evidence>
<evidence type="ECO:0000313" key="21">
    <source>
        <dbReference type="Proteomes" id="UP000292564"/>
    </source>
</evidence>
<dbReference type="GO" id="GO:0005886">
    <property type="term" value="C:plasma membrane"/>
    <property type="evidence" value="ECO:0007669"/>
    <property type="project" value="UniProtKB-SubCell"/>
</dbReference>
<organism evidence="20 21">
    <name type="scientific">Krasilnikovia cinnamomea</name>
    <dbReference type="NCBI Taxonomy" id="349313"/>
    <lineage>
        <taxon>Bacteria</taxon>
        <taxon>Bacillati</taxon>
        <taxon>Actinomycetota</taxon>
        <taxon>Actinomycetes</taxon>
        <taxon>Micromonosporales</taxon>
        <taxon>Micromonosporaceae</taxon>
        <taxon>Krasilnikovia</taxon>
    </lineage>
</organism>
<accession>A0A4Q7ZQB9</accession>
<feature type="transmembrane region" description="Helical" evidence="18">
    <location>
        <begin position="216"/>
        <end position="241"/>
    </location>
</feature>
<evidence type="ECO:0000256" key="16">
    <source>
        <dbReference type="RuleBase" id="RU003945"/>
    </source>
</evidence>
<evidence type="ECO:0000256" key="8">
    <source>
        <dbReference type="ARBA" id="ARBA00022989"/>
    </source>
</evidence>
<evidence type="ECO:0000256" key="5">
    <source>
        <dbReference type="ARBA" id="ARBA00022475"/>
    </source>
</evidence>
<dbReference type="GO" id="GO:0032977">
    <property type="term" value="F:membrane insertase activity"/>
    <property type="evidence" value="ECO:0007669"/>
    <property type="project" value="InterPro"/>
</dbReference>
<evidence type="ECO:0000256" key="12">
    <source>
        <dbReference type="ARBA" id="ARBA00026028"/>
    </source>
</evidence>
<evidence type="ECO:0000256" key="18">
    <source>
        <dbReference type="SAM" id="Phobius"/>
    </source>
</evidence>
<gene>
    <name evidence="20" type="ORF">EV385_5214</name>
</gene>
<keyword evidence="6 16" id="KW-0812">Transmembrane</keyword>
<dbReference type="CDD" id="cd20070">
    <property type="entry name" value="5TM_YidC_Alb3"/>
    <property type="match status" value="1"/>
</dbReference>
<feature type="transmembrane region" description="Helical" evidence="18">
    <location>
        <begin position="41"/>
        <end position="63"/>
    </location>
</feature>
<keyword evidence="5" id="KW-1003">Cell membrane</keyword>
<dbReference type="GO" id="GO:0051205">
    <property type="term" value="P:protein insertion into membrane"/>
    <property type="evidence" value="ECO:0007669"/>
    <property type="project" value="TreeGrafter"/>
</dbReference>